<comment type="caution">
    <text evidence="2">The sequence shown here is derived from an EMBL/GenBank/DDBJ whole genome shotgun (WGS) entry which is preliminary data.</text>
</comment>
<evidence type="ECO:0000313" key="3">
    <source>
        <dbReference type="Proteomes" id="UP000298337"/>
    </source>
</evidence>
<organism evidence="2 3">
    <name type="scientific">Hymenobacter fodinae</name>
    <dbReference type="NCBI Taxonomy" id="2510796"/>
    <lineage>
        <taxon>Bacteria</taxon>
        <taxon>Pseudomonadati</taxon>
        <taxon>Bacteroidota</taxon>
        <taxon>Cytophagia</taxon>
        <taxon>Cytophagales</taxon>
        <taxon>Hymenobacteraceae</taxon>
        <taxon>Hymenobacter</taxon>
    </lineage>
</organism>
<dbReference type="OrthoDB" id="9814966at2"/>
<dbReference type="Gene3D" id="3.40.50.1820">
    <property type="entry name" value="alpha/beta hydrolase"/>
    <property type="match status" value="1"/>
</dbReference>
<dbReference type="PANTHER" id="PTHR43194:SF2">
    <property type="entry name" value="PEROXISOMAL MEMBRANE PROTEIN LPX1"/>
    <property type="match status" value="1"/>
</dbReference>
<sequence length="277" mass="31157">MEKSPKTIVFVTGAFVHHSCWDEWKTYFEAQGYICLAPPWPYKNASVAELRRRHPDAQLASLRLTQLVDYYADVIEQLPEKPLVIGHSMGGLIAQLLLQRDVAAAGVAIHSVPPQGVFTFKWSFLRATWGPLGFFTNVNKPFLMSLRQWQYAFTNGLPLAEQQATYEALVVPESKRLSRDGLTAAARVNFQRPHAPLLLVAGTADHIMPASLNRTNFRRYAQNNGSITDFKEFEGNNHLVLGLPNWRQTADYVLSWLEQHAPAQENTSRAKAVRATA</sequence>
<dbReference type="GO" id="GO:0016787">
    <property type="term" value="F:hydrolase activity"/>
    <property type="evidence" value="ECO:0007669"/>
    <property type="project" value="UniProtKB-KW"/>
</dbReference>
<accession>A0A4Z0P7V4</accession>
<evidence type="ECO:0000313" key="2">
    <source>
        <dbReference type="EMBL" id="TGE08381.1"/>
    </source>
</evidence>
<dbReference type="RefSeq" id="WP_135434291.1">
    <property type="nucleotide sequence ID" value="NZ_SRLA01000002.1"/>
</dbReference>
<dbReference type="InterPro" id="IPR029058">
    <property type="entry name" value="AB_hydrolase_fold"/>
</dbReference>
<dbReference type="SUPFAM" id="SSF53474">
    <property type="entry name" value="alpha/beta-Hydrolases"/>
    <property type="match status" value="1"/>
</dbReference>
<keyword evidence="3" id="KW-1185">Reference proteome</keyword>
<feature type="domain" description="AB hydrolase-1" evidence="1">
    <location>
        <begin position="8"/>
        <end position="241"/>
    </location>
</feature>
<dbReference type="InterPro" id="IPR050228">
    <property type="entry name" value="Carboxylesterase_BioH"/>
</dbReference>
<protein>
    <submittedName>
        <fullName evidence="2">Alpha/beta hydrolase</fullName>
    </submittedName>
</protein>
<dbReference type="AlphaFoldDB" id="A0A4Z0P7V4"/>
<dbReference type="Pfam" id="PF12697">
    <property type="entry name" value="Abhydrolase_6"/>
    <property type="match status" value="1"/>
</dbReference>
<gene>
    <name evidence="2" type="ORF">EU556_11745</name>
</gene>
<dbReference type="InterPro" id="IPR000073">
    <property type="entry name" value="AB_hydrolase_1"/>
</dbReference>
<keyword evidence="2" id="KW-0378">Hydrolase</keyword>
<proteinExistence type="predicted"/>
<dbReference type="EMBL" id="SRLA01000002">
    <property type="protein sequence ID" value="TGE08381.1"/>
    <property type="molecule type" value="Genomic_DNA"/>
</dbReference>
<dbReference type="PANTHER" id="PTHR43194">
    <property type="entry name" value="HYDROLASE ALPHA/BETA FOLD FAMILY"/>
    <property type="match status" value="1"/>
</dbReference>
<dbReference type="Proteomes" id="UP000298337">
    <property type="component" value="Unassembled WGS sequence"/>
</dbReference>
<evidence type="ECO:0000259" key="1">
    <source>
        <dbReference type="Pfam" id="PF12697"/>
    </source>
</evidence>
<name>A0A4Z0P7V4_9BACT</name>
<reference evidence="2 3" key="1">
    <citation type="submission" date="2019-04" db="EMBL/GenBank/DDBJ databases">
        <authorList>
            <person name="Feng G."/>
            <person name="Zhang J."/>
            <person name="Zhu H."/>
        </authorList>
    </citation>
    <scope>NUCLEOTIDE SEQUENCE [LARGE SCALE GENOMIC DNA]</scope>
    <source>
        <strain evidence="2 3">92R-1</strain>
    </source>
</reference>